<dbReference type="Proteomes" id="UP000285060">
    <property type="component" value="Unassembled WGS sequence"/>
</dbReference>
<evidence type="ECO:0000313" key="8">
    <source>
        <dbReference type="EMBL" id="RHY34313.1"/>
    </source>
</evidence>
<feature type="domain" description="P-type ATPase N-terminal" evidence="6">
    <location>
        <begin position="453"/>
        <end position="508"/>
    </location>
</feature>
<keyword evidence="5" id="KW-0732">Signal</keyword>
<dbReference type="VEuPathDB" id="FungiDB:H310_01166"/>
<keyword evidence="2" id="KW-0479">Metal-binding</keyword>
<sequence>MEGTSACTLSLFATIQWGECTAESVQAQWQQRLKLLEDENIDFLLTLQNKDKATIEVISSAVDVVLQHVNRAEKWTEEAEATLATTAANMSQFETLNNHMEVHYKNSIALQEALGAMIRVHATNPSSRMSWSTQTIVDPSLPKILEAIQRLEGAIKSVDSYPAKEVRSATDCPAHGMGGKTSQWNINLSFSHASSESTISISASTLLQQALDHIVPLCIAEQTFVHGMFFTSNKHQKPEPVELTVLMERLFEKYAGASIHAILENGWSCRLPKRLVEFGDAGVSANVFEAVSMIVTAQQQLKAIDGSSEYIVNTLLNFQLHLKRSLSKYMEEQLQQLSEHSLPLKQFADDSFVEYSKNLDAYVMWLWECEVGKFTVEHFNLRRLHVSATVLKCYERNTLLATKCYGMELDLTVERLPSSVPSSAPIPLEPPVGRALFINDVLATATAMASLGKVYAGNDVCTSKYTLLSFLPKTLLEQFRRVANFYFLIISLLQLGTPYSPTNKYSTIVPLIMVLFEAIEDKARHDADRAVNQSKTEVFDVDGQTWIEILWKDLRVGGKLSHALVLGWSHVSADLVRVVDSQPFPADMVLLTSSSNDGQVYVETANLDGETDLKEHSQRQSVEIALTINNLVLRGMTLTNTSTIVGVVVAAGSETKLMLNSKKTPSKFSRLDAIANRCIMLIFSVLFIVCCVSTGLSMATARHKGQLARMVHLTISSDDPEASFLSSFLTYLILYNNLVRCVLRSSWVSLGRLQVPISLYISLEVVKWYQAKNMESDLAMMVLKYIHVNNTVFEKTPTVRPSPHSFGLIGSLQVTRQTSIKRDSSLQREHLTALHQADRLHTMEAADIVIDYFPKLQALGTEPTIFPGSELIRASSPDETALLRAAKLLNCDFLGRSENIIEIRFDTACLALACAYKRLSFVEFSTWFVAYCKAKTSLVRRGAKLTECARSMETNLIILGATGVEDQLQDGVTECIEALSEAGADFAIGQFRFLSRLILVHGRWNYRRVSIVILFSFYKNMALIMTLFAYSFLNGHSGQTLYESYLMVGWNALYTFFPILVLGTCRQHRAYFVLGSVVVGIKDEDISAEAVMRFPFIYRTNQLDKELNIEKMRLWVGNALLHSFLVFVLTTFLVYKMGTHSIPTAGVFVYGTAVYGILVVTVCAKAAMIMQHVHRWSKWHYLSIVSGPALFVIFVASYSEAFELVHVDAFSDFFGLGRVLFTSVAFWLGVLVVSFSSLLLDFVVMYLYRMYLPTNQVIIEEIDCRLERRVTASMRMRSSSSLATSLLFHGNWHKQLRKSTHFTEHEEMCWLLAKFERDISRETNESQQSDDKDMGFIVTSTPPIHPITMEFMGEDYEPLEAEYNRSFAERQARRIRVLVILVLVFIPPYAVTEYVYEQDTDLYPYRIAMFCCTLGYLFYIKSEKFLSTYHMSVSIPLGLAGLVVNQSIKYTGKFSTTMFAIVAFSIIRVKFVYTLWLVLFNVAYFILSNEMGLTSIEHSSESSDDEGVLFAIFMVYLVVFAAYDNYQLQMTMKLEFVQLRILKYEEHRSRDILKNMLPSHIVKKLENGETLVSDEEKGVALLFCDVGDAASLTKRYNPREVRYRATMHVEMEC</sequence>
<name>A0A3R6VH52_9STRA</name>
<feature type="domain" description="P-type ATPase C-terminal" evidence="7">
    <location>
        <begin position="984"/>
        <end position="1254"/>
    </location>
</feature>
<accession>A0A3R6VH52</accession>
<dbReference type="InterPro" id="IPR023214">
    <property type="entry name" value="HAD_sf"/>
</dbReference>
<dbReference type="Gene3D" id="2.70.150.10">
    <property type="entry name" value="Calcium-transporting ATPase, cytoplasmic transduction domain A"/>
    <property type="match status" value="1"/>
</dbReference>
<evidence type="ECO:0000256" key="1">
    <source>
        <dbReference type="ARBA" id="ARBA00004141"/>
    </source>
</evidence>
<evidence type="ECO:0008006" key="10">
    <source>
        <dbReference type="Google" id="ProtNLM"/>
    </source>
</evidence>
<feature type="transmembrane region" description="Helical" evidence="4">
    <location>
        <begin position="1219"/>
        <end position="1248"/>
    </location>
</feature>
<dbReference type="Gene3D" id="3.30.70.1230">
    <property type="entry name" value="Nucleotide cyclase"/>
    <property type="match status" value="1"/>
</dbReference>
<feature type="transmembrane region" description="Helical" evidence="4">
    <location>
        <begin position="1459"/>
        <end position="1487"/>
    </location>
</feature>
<gene>
    <name evidence="8" type="ORF">DYB32_001300</name>
</gene>
<dbReference type="InterPro" id="IPR032630">
    <property type="entry name" value="P_typ_ATPase_c"/>
</dbReference>
<feature type="transmembrane region" description="Helical" evidence="4">
    <location>
        <begin position="674"/>
        <end position="702"/>
    </location>
</feature>
<feature type="chain" id="PRO_5018620429" description="P-type phospholipid transporter" evidence="5">
    <location>
        <begin position="23"/>
        <end position="1613"/>
    </location>
</feature>
<dbReference type="SUPFAM" id="SSF81665">
    <property type="entry name" value="Calcium ATPase, transmembrane domain M"/>
    <property type="match status" value="1"/>
</dbReference>
<keyword evidence="4" id="KW-1133">Transmembrane helix</keyword>
<keyword evidence="4" id="KW-0812">Transmembrane</keyword>
<dbReference type="InterPro" id="IPR029787">
    <property type="entry name" value="Nucleotide_cyclase"/>
</dbReference>
<dbReference type="PANTHER" id="PTHR24092">
    <property type="entry name" value="PROBABLE PHOSPHOLIPID-TRANSPORTING ATPASE"/>
    <property type="match status" value="1"/>
</dbReference>
<feature type="transmembrane region" description="Helical" evidence="4">
    <location>
        <begin position="1179"/>
        <end position="1199"/>
    </location>
</feature>
<feature type="transmembrane region" description="Helical" evidence="4">
    <location>
        <begin position="1114"/>
        <end position="1135"/>
    </location>
</feature>
<feature type="signal peptide" evidence="5">
    <location>
        <begin position="1"/>
        <end position="22"/>
    </location>
</feature>
<evidence type="ECO:0000313" key="9">
    <source>
        <dbReference type="Proteomes" id="UP000285060"/>
    </source>
</evidence>
<keyword evidence="3" id="KW-0460">Magnesium</keyword>
<dbReference type="EMBL" id="QUSY01000034">
    <property type="protein sequence ID" value="RHY34313.1"/>
    <property type="molecule type" value="Genomic_DNA"/>
</dbReference>
<dbReference type="InterPro" id="IPR008250">
    <property type="entry name" value="ATPase_P-typ_transduc_dom_A_sf"/>
</dbReference>
<comment type="caution">
    <text evidence="8">The sequence shown here is derived from an EMBL/GenBank/DDBJ whole genome shotgun (WGS) entry which is preliminary data.</text>
</comment>
<dbReference type="Gene3D" id="3.40.50.1000">
    <property type="entry name" value="HAD superfamily/HAD-like"/>
    <property type="match status" value="1"/>
</dbReference>
<comment type="subcellular location">
    <subcellularLocation>
        <location evidence="1">Membrane</location>
        <topology evidence="1">Multi-pass membrane protein</topology>
    </subcellularLocation>
</comment>
<evidence type="ECO:0000256" key="5">
    <source>
        <dbReference type="SAM" id="SignalP"/>
    </source>
</evidence>
<dbReference type="Pfam" id="PF16212">
    <property type="entry name" value="PhoLip_ATPase_C"/>
    <property type="match status" value="1"/>
</dbReference>
<dbReference type="SUPFAM" id="SSF81653">
    <property type="entry name" value="Calcium ATPase, transduction domain A"/>
    <property type="match status" value="1"/>
</dbReference>
<dbReference type="Pfam" id="PF16209">
    <property type="entry name" value="PhoLip_ATPase_N"/>
    <property type="match status" value="1"/>
</dbReference>
<feature type="transmembrane region" description="Helical" evidence="4">
    <location>
        <begin position="1402"/>
        <end position="1420"/>
    </location>
</feature>
<dbReference type="InterPro" id="IPR023298">
    <property type="entry name" value="ATPase_P-typ_TM_dom_sf"/>
</dbReference>
<feature type="transmembrane region" description="Helical" evidence="4">
    <location>
        <begin position="1507"/>
        <end position="1526"/>
    </location>
</feature>
<feature type="transmembrane region" description="Helical" evidence="4">
    <location>
        <begin position="1147"/>
        <end position="1167"/>
    </location>
</feature>
<dbReference type="GO" id="GO:0045332">
    <property type="term" value="P:phospholipid translocation"/>
    <property type="evidence" value="ECO:0007669"/>
    <property type="project" value="TreeGrafter"/>
</dbReference>
<feature type="transmembrane region" description="Helical" evidence="4">
    <location>
        <begin position="1045"/>
        <end position="1065"/>
    </location>
</feature>
<dbReference type="GO" id="GO:0140326">
    <property type="term" value="F:ATPase-coupled intramembrane lipid transporter activity"/>
    <property type="evidence" value="ECO:0007669"/>
    <property type="project" value="TreeGrafter"/>
</dbReference>
<dbReference type="VEuPathDB" id="FungiDB:H310_01165"/>
<feature type="transmembrane region" description="Helical" evidence="4">
    <location>
        <begin position="1375"/>
        <end position="1396"/>
    </location>
</feature>
<dbReference type="GO" id="GO:0046872">
    <property type="term" value="F:metal ion binding"/>
    <property type="evidence" value="ECO:0007669"/>
    <property type="project" value="UniProtKB-KW"/>
</dbReference>
<evidence type="ECO:0000256" key="3">
    <source>
        <dbReference type="ARBA" id="ARBA00022842"/>
    </source>
</evidence>
<feature type="transmembrane region" description="Helical" evidence="4">
    <location>
        <begin position="1011"/>
        <end position="1033"/>
    </location>
</feature>
<keyword evidence="9" id="KW-1185">Reference proteome</keyword>
<proteinExistence type="predicted"/>
<dbReference type="InterPro" id="IPR032631">
    <property type="entry name" value="P-type_ATPase_N"/>
</dbReference>
<dbReference type="GO" id="GO:0005886">
    <property type="term" value="C:plasma membrane"/>
    <property type="evidence" value="ECO:0007669"/>
    <property type="project" value="TreeGrafter"/>
</dbReference>
<keyword evidence="4" id="KW-0472">Membrane</keyword>
<evidence type="ECO:0000259" key="7">
    <source>
        <dbReference type="Pfam" id="PF16212"/>
    </source>
</evidence>
<evidence type="ECO:0000259" key="6">
    <source>
        <dbReference type="Pfam" id="PF16209"/>
    </source>
</evidence>
<dbReference type="PANTHER" id="PTHR24092:SF150">
    <property type="entry name" value="PHOSPHOLIPID-TRANSPORTING ATPASE"/>
    <property type="match status" value="1"/>
</dbReference>
<evidence type="ECO:0000256" key="2">
    <source>
        <dbReference type="ARBA" id="ARBA00022723"/>
    </source>
</evidence>
<reference evidence="8 9" key="1">
    <citation type="submission" date="2018-08" db="EMBL/GenBank/DDBJ databases">
        <title>Aphanomyces genome sequencing and annotation.</title>
        <authorList>
            <person name="Minardi D."/>
            <person name="Oidtmann B."/>
            <person name="Van Der Giezen M."/>
            <person name="Studholme D.J."/>
        </authorList>
    </citation>
    <scope>NUCLEOTIDE SEQUENCE [LARGE SCALE GENOMIC DNA]</scope>
    <source>
        <strain evidence="8 9">NJM0002</strain>
    </source>
</reference>
<evidence type="ECO:0000256" key="4">
    <source>
        <dbReference type="SAM" id="Phobius"/>
    </source>
</evidence>
<protein>
    <recommendedName>
        <fullName evidence="10">P-type phospholipid transporter</fullName>
    </recommendedName>
</protein>
<organism evidence="8 9">
    <name type="scientific">Aphanomyces invadans</name>
    <dbReference type="NCBI Taxonomy" id="157072"/>
    <lineage>
        <taxon>Eukaryota</taxon>
        <taxon>Sar</taxon>
        <taxon>Stramenopiles</taxon>
        <taxon>Oomycota</taxon>
        <taxon>Saprolegniomycetes</taxon>
        <taxon>Saprolegniales</taxon>
        <taxon>Verrucalvaceae</taxon>
        <taxon>Aphanomyces</taxon>
    </lineage>
</organism>